<organism evidence="2">
    <name type="scientific">marine sediment metagenome</name>
    <dbReference type="NCBI Taxonomy" id="412755"/>
    <lineage>
        <taxon>unclassified sequences</taxon>
        <taxon>metagenomes</taxon>
        <taxon>ecological metagenomes</taxon>
    </lineage>
</organism>
<dbReference type="Pfam" id="PF09250">
    <property type="entry name" value="Prim-Pol"/>
    <property type="match status" value="1"/>
</dbReference>
<dbReference type="SUPFAM" id="SSF56747">
    <property type="entry name" value="Prim-pol domain"/>
    <property type="match status" value="1"/>
</dbReference>
<dbReference type="Gene3D" id="3.30.720.160">
    <property type="entry name" value="Bifunctional DNA primase/polymerase, N-terminal"/>
    <property type="match status" value="1"/>
</dbReference>
<dbReference type="InterPro" id="IPR015330">
    <property type="entry name" value="DNA_primase/pol_bifunc_N"/>
</dbReference>
<dbReference type="EMBL" id="LAZR01065670">
    <property type="protein sequence ID" value="KKK55074.1"/>
    <property type="molecule type" value="Genomic_DNA"/>
</dbReference>
<feature type="non-terminal residue" evidence="2">
    <location>
        <position position="350"/>
    </location>
</feature>
<sequence>VVFDFNISHGCFSTFGSSLFVYTAYVKLLSRDSFIGGKSYMNELLKAALAYAERGWYVLPIKPNEKIPLTKHGVKDATTDPKIIKSWYKKWPTANVAIDVGRSRMVVYDLDPGSSIKELNEALDGQLPKTELKSKTPRDGEHFFYKLQDKDIIPQSVSKIAPHVDVRSQDSYVLLPPSVTKDGDYAWVSEGEATDRTDEMVRTAYTGREKSEDYDTWIIEQDIPKNVKLAIEWITDRSRSKIAIQNEGGDQCTYDTGCMMKSYGLSQAVALEVMLEHWNGDCLPPWDYDELEVKVENSYRYNTSQPGNVTPAYKLAKAKELFKPVYDNSKHEWSDKHFRWVDETGIGKIV</sequence>
<comment type="caution">
    <text evidence="2">The sequence shown here is derived from an EMBL/GenBank/DDBJ whole genome shotgun (WGS) entry which is preliminary data.</text>
</comment>
<evidence type="ECO:0000313" key="2">
    <source>
        <dbReference type="EMBL" id="KKK55074.1"/>
    </source>
</evidence>
<accession>A0A0F8YLM3</accession>
<protein>
    <recommendedName>
        <fullName evidence="1">DNA primase/polymerase bifunctional N-terminal domain-containing protein</fullName>
    </recommendedName>
</protein>
<gene>
    <name evidence="2" type="ORF">LCGC14_3078240</name>
</gene>
<feature type="non-terminal residue" evidence="2">
    <location>
        <position position="1"/>
    </location>
</feature>
<proteinExistence type="predicted"/>
<dbReference type="AlphaFoldDB" id="A0A0F8YLM3"/>
<dbReference type="CDD" id="cd04859">
    <property type="entry name" value="Prim_Pol"/>
    <property type="match status" value="1"/>
</dbReference>
<evidence type="ECO:0000259" key="1">
    <source>
        <dbReference type="SMART" id="SM00943"/>
    </source>
</evidence>
<name>A0A0F8YLM3_9ZZZZ</name>
<dbReference type="SMART" id="SM00943">
    <property type="entry name" value="Prim-Pol"/>
    <property type="match status" value="1"/>
</dbReference>
<feature type="domain" description="DNA primase/polymerase bifunctional N-terminal" evidence="1">
    <location>
        <begin position="48"/>
        <end position="200"/>
    </location>
</feature>
<reference evidence="2" key="1">
    <citation type="journal article" date="2015" name="Nature">
        <title>Complex archaea that bridge the gap between prokaryotes and eukaryotes.</title>
        <authorList>
            <person name="Spang A."/>
            <person name="Saw J.H."/>
            <person name="Jorgensen S.L."/>
            <person name="Zaremba-Niedzwiedzka K."/>
            <person name="Martijn J."/>
            <person name="Lind A.E."/>
            <person name="van Eijk R."/>
            <person name="Schleper C."/>
            <person name="Guy L."/>
            <person name="Ettema T.J."/>
        </authorList>
    </citation>
    <scope>NUCLEOTIDE SEQUENCE</scope>
</reference>